<feature type="compositionally biased region" description="Polar residues" evidence="7">
    <location>
        <begin position="49"/>
        <end position="61"/>
    </location>
</feature>
<evidence type="ECO:0000256" key="3">
    <source>
        <dbReference type="ARBA" id="ARBA00023163"/>
    </source>
</evidence>
<keyword evidence="4" id="KW-0539">Nucleus</keyword>
<dbReference type="InterPro" id="IPR009072">
    <property type="entry name" value="Histone-fold"/>
</dbReference>
<reference evidence="8" key="1">
    <citation type="journal article" date="2022" name="G3 (Bethesda)">
        <title>High quality genome of the basidiomycete yeast Dioszegia hungarica PDD-24b-2 isolated from cloud water.</title>
        <authorList>
            <person name="Jarrige D."/>
            <person name="Haridas S."/>
            <person name="Bleykasten-Grosshans C."/>
            <person name="Joly M."/>
            <person name="Nadalig T."/>
            <person name="Sancelme M."/>
            <person name="Vuilleumier S."/>
            <person name="Grigoriev I.V."/>
            <person name="Amato P."/>
            <person name="Bringel F."/>
        </authorList>
    </citation>
    <scope>NUCLEOTIDE SEQUENCE</scope>
    <source>
        <strain evidence="8">PDD-24b-2</strain>
    </source>
</reference>
<organism evidence="8 9">
    <name type="scientific">Dioszegia hungarica</name>
    <dbReference type="NCBI Taxonomy" id="4972"/>
    <lineage>
        <taxon>Eukaryota</taxon>
        <taxon>Fungi</taxon>
        <taxon>Dikarya</taxon>
        <taxon>Basidiomycota</taxon>
        <taxon>Agaricomycotina</taxon>
        <taxon>Tremellomycetes</taxon>
        <taxon>Tremellales</taxon>
        <taxon>Bulleribasidiaceae</taxon>
        <taxon>Dioszegia</taxon>
    </lineage>
</organism>
<evidence type="ECO:0000256" key="5">
    <source>
        <dbReference type="ARBA" id="ARBA00038392"/>
    </source>
</evidence>
<feature type="compositionally biased region" description="Low complexity" evidence="7">
    <location>
        <begin position="272"/>
        <end position="294"/>
    </location>
</feature>
<evidence type="ECO:0000256" key="4">
    <source>
        <dbReference type="ARBA" id="ARBA00023242"/>
    </source>
</evidence>
<feature type="region of interest" description="Disordered" evidence="7">
    <location>
        <begin position="1"/>
        <end position="61"/>
    </location>
</feature>
<dbReference type="SUPFAM" id="SSF47113">
    <property type="entry name" value="Histone-fold"/>
    <property type="match status" value="1"/>
</dbReference>
<feature type="region of interest" description="Disordered" evidence="7">
    <location>
        <begin position="73"/>
        <end position="118"/>
    </location>
</feature>
<feature type="compositionally biased region" description="Basic and acidic residues" evidence="7">
    <location>
        <begin position="390"/>
        <end position="399"/>
    </location>
</feature>
<keyword evidence="2" id="KW-0805">Transcription regulation</keyword>
<feature type="compositionally biased region" description="Polar residues" evidence="7">
    <location>
        <begin position="32"/>
        <end position="42"/>
    </location>
</feature>
<dbReference type="GO" id="GO:0046982">
    <property type="term" value="F:protein heterodimerization activity"/>
    <property type="evidence" value="ECO:0007669"/>
    <property type="project" value="InterPro"/>
</dbReference>
<feature type="compositionally biased region" description="Low complexity" evidence="7">
    <location>
        <begin position="76"/>
        <end position="118"/>
    </location>
</feature>
<evidence type="ECO:0000313" key="9">
    <source>
        <dbReference type="Proteomes" id="UP001164286"/>
    </source>
</evidence>
<dbReference type="InterPro" id="IPR003195">
    <property type="entry name" value="TFIID_TAF13"/>
</dbReference>
<feature type="compositionally biased region" description="Basic and acidic residues" evidence="7">
    <location>
        <begin position="554"/>
        <end position="564"/>
    </location>
</feature>
<keyword evidence="3" id="KW-0804">Transcription</keyword>
<comment type="similarity">
    <text evidence="5">Belongs to the TAF13 family.</text>
</comment>
<dbReference type="Pfam" id="PF02269">
    <property type="entry name" value="TFIID-18kDa"/>
    <property type="match status" value="1"/>
</dbReference>
<evidence type="ECO:0000256" key="7">
    <source>
        <dbReference type="SAM" id="MobiDB-lite"/>
    </source>
</evidence>
<protein>
    <recommendedName>
        <fullName evidence="6">Transcription initiation factor TFIID subunit 13</fullName>
    </recommendedName>
</protein>
<gene>
    <name evidence="8" type="ORF">MKK02DRAFT_39637</name>
</gene>
<dbReference type="EMBL" id="JAKWFO010000001">
    <property type="protein sequence ID" value="KAI9639338.1"/>
    <property type="molecule type" value="Genomic_DNA"/>
</dbReference>
<feature type="compositionally biased region" description="Basic and acidic residues" evidence="7">
    <location>
        <begin position="358"/>
        <end position="375"/>
    </location>
</feature>
<feature type="region of interest" description="Disordered" evidence="7">
    <location>
        <begin position="523"/>
        <end position="606"/>
    </location>
</feature>
<comment type="subcellular location">
    <subcellularLocation>
        <location evidence="1">Nucleus</location>
    </subcellularLocation>
</comment>
<comment type="caution">
    <text evidence="8">The sequence shown here is derived from an EMBL/GenBank/DDBJ whole genome shotgun (WGS) entry which is preliminary data.</text>
</comment>
<name>A0AA38HD59_9TREE</name>
<keyword evidence="9" id="KW-1185">Reference proteome</keyword>
<dbReference type="Gene3D" id="1.10.20.10">
    <property type="entry name" value="Histone, subunit A"/>
    <property type="match status" value="1"/>
</dbReference>
<feature type="region of interest" description="Disordered" evidence="7">
    <location>
        <begin position="358"/>
        <end position="402"/>
    </location>
</feature>
<proteinExistence type="inferred from homology"/>
<evidence type="ECO:0000256" key="1">
    <source>
        <dbReference type="ARBA" id="ARBA00004123"/>
    </source>
</evidence>
<evidence type="ECO:0000256" key="2">
    <source>
        <dbReference type="ARBA" id="ARBA00023015"/>
    </source>
</evidence>
<sequence>MSGYNPNYQQQQGQGPQQGQFGNALNMRPQMQRVNSGSSLASVQPYPPNATQAQGNINFNPNANHLQQLTEFHNRQQQQQAYTQQRQPAHTIQQGQQGQFGPPLMQGGNNGNYQPYGNVQPVQHQAALAFQQQQNLARQQAQHLAAARQVQAQAQATQVPYRSPAPSHISLPPPPPSLQRPSIPSNQANPMPMQRTFSNQSNGGGSGQQQQAPTQARPQQPVSGYQLGGSFGMRLNTIASGDGTGSDSVQDLIDPPRGKPLPHPLPLTQLNDPSALAASASAAPSSARPSTADSDSPKSAEPKATAPPPAPKPMSEYAKRKRRKEEGTTGTGKARGAGKKAEEKTVPVVYFTGVEKAKEDPVEKKGEAERPREAARPTPASAAVPSTGATERRRAHAPEGMRGSMRSDIAKLMYAAGDVAEPSMDTVDYMEDLVVEFLSDLCRPAPPTRTAPGALHTAPPIDNALIRHRLLIASARRPHMAKYAARFDYMYAMDLELAKAKGAMQPSHEDLVNTVGREYLEIGQGQEGGDGDVAGGGGGGERGAGTGRRGRPKKMVEPGQERRKPGPKKGWKKEGASQGPEGKKRGPYKKRVREGSGVGTVKGESQ</sequence>
<dbReference type="PANTHER" id="PTHR11380:SF5">
    <property type="entry name" value="TRANSCRIPTION INITIATION FACTOR TFIID SUBUNIT 13"/>
    <property type="match status" value="1"/>
</dbReference>
<dbReference type="Proteomes" id="UP001164286">
    <property type="component" value="Unassembled WGS sequence"/>
</dbReference>
<feature type="compositionally biased region" description="Low complexity" evidence="7">
    <location>
        <begin position="208"/>
        <end position="221"/>
    </location>
</feature>
<accession>A0AA38HD59</accession>
<feature type="compositionally biased region" description="Gly residues" evidence="7">
    <location>
        <begin position="525"/>
        <end position="547"/>
    </location>
</feature>
<evidence type="ECO:0000256" key="6">
    <source>
        <dbReference type="ARBA" id="ARBA00040136"/>
    </source>
</evidence>
<feature type="compositionally biased region" description="Low complexity" evidence="7">
    <location>
        <begin position="1"/>
        <end position="20"/>
    </location>
</feature>
<feature type="region of interest" description="Disordered" evidence="7">
    <location>
        <begin position="155"/>
        <end position="342"/>
    </location>
</feature>
<evidence type="ECO:0000313" key="8">
    <source>
        <dbReference type="EMBL" id="KAI9639338.1"/>
    </source>
</evidence>
<dbReference type="GO" id="GO:0005669">
    <property type="term" value="C:transcription factor TFIID complex"/>
    <property type="evidence" value="ECO:0007669"/>
    <property type="project" value="TreeGrafter"/>
</dbReference>
<dbReference type="GeneID" id="77729905"/>
<feature type="compositionally biased region" description="Low complexity" evidence="7">
    <location>
        <begin position="155"/>
        <end position="170"/>
    </location>
</feature>
<dbReference type="RefSeq" id="XP_052949115.1">
    <property type="nucleotide sequence ID" value="XM_053090700.1"/>
</dbReference>
<dbReference type="PANTHER" id="PTHR11380">
    <property type="entry name" value="TRANSCRIPTION INITIATION FACTOR TFIID/SUPT3-RELATED"/>
    <property type="match status" value="1"/>
</dbReference>
<dbReference type="GO" id="GO:0051123">
    <property type="term" value="P:RNA polymerase II preinitiation complex assembly"/>
    <property type="evidence" value="ECO:0007669"/>
    <property type="project" value="TreeGrafter"/>
</dbReference>
<dbReference type="AlphaFoldDB" id="A0AA38HD59"/>